<evidence type="ECO:0000256" key="5">
    <source>
        <dbReference type="ARBA" id="ARBA00022840"/>
    </source>
</evidence>
<keyword evidence="6" id="KW-0812">Transmembrane</keyword>
<feature type="transmembrane region" description="Helical" evidence="6">
    <location>
        <begin position="140"/>
        <end position="160"/>
    </location>
</feature>
<reference evidence="7 8" key="1">
    <citation type="submission" date="2019-12" db="EMBL/GenBank/DDBJ databases">
        <authorList>
            <person name="Alioto T."/>
            <person name="Alioto T."/>
            <person name="Gomez Garrido J."/>
        </authorList>
    </citation>
    <scope>NUCLEOTIDE SEQUENCE [LARGE SCALE GENOMIC DNA]</scope>
</reference>
<dbReference type="GO" id="GO:0005524">
    <property type="term" value="F:ATP binding"/>
    <property type="evidence" value="ECO:0007669"/>
    <property type="project" value="UniProtKB-KW"/>
</dbReference>
<organism evidence="7 8">
    <name type="scientific">Olea europaea subsp. europaea</name>
    <dbReference type="NCBI Taxonomy" id="158383"/>
    <lineage>
        <taxon>Eukaryota</taxon>
        <taxon>Viridiplantae</taxon>
        <taxon>Streptophyta</taxon>
        <taxon>Embryophyta</taxon>
        <taxon>Tracheophyta</taxon>
        <taxon>Spermatophyta</taxon>
        <taxon>Magnoliopsida</taxon>
        <taxon>eudicotyledons</taxon>
        <taxon>Gunneridae</taxon>
        <taxon>Pentapetalae</taxon>
        <taxon>asterids</taxon>
        <taxon>lamiids</taxon>
        <taxon>Lamiales</taxon>
        <taxon>Oleaceae</taxon>
        <taxon>Oleeae</taxon>
        <taxon>Olea</taxon>
    </lineage>
</organism>
<dbReference type="InterPro" id="IPR011009">
    <property type="entry name" value="Kinase-like_dom_sf"/>
</dbReference>
<accession>A0A8S0P6Q5</accession>
<dbReference type="PANTHER" id="PTHR24057:SF5">
    <property type="entry name" value="SHAGGY-RELATED PROTEIN KINASE IOTA-RELATED"/>
    <property type="match status" value="1"/>
</dbReference>
<dbReference type="AlphaFoldDB" id="A0A8S0P6Q5"/>
<keyword evidence="5" id="KW-0067">ATP-binding</keyword>
<evidence type="ECO:0000313" key="7">
    <source>
        <dbReference type="EMBL" id="CAA2933274.1"/>
    </source>
</evidence>
<gene>
    <name evidence="7" type="ORF">OLEA9_A069684</name>
</gene>
<evidence type="ECO:0000256" key="2">
    <source>
        <dbReference type="ARBA" id="ARBA00022679"/>
    </source>
</evidence>
<name>A0A8S0P6Q5_OLEEU</name>
<dbReference type="InterPro" id="IPR050591">
    <property type="entry name" value="GSK-3"/>
</dbReference>
<dbReference type="SUPFAM" id="SSF56112">
    <property type="entry name" value="Protein kinase-like (PK-like)"/>
    <property type="match status" value="1"/>
</dbReference>
<dbReference type="GO" id="GO:0005634">
    <property type="term" value="C:nucleus"/>
    <property type="evidence" value="ECO:0007669"/>
    <property type="project" value="TreeGrafter"/>
</dbReference>
<dbReference type="Gramene" id="OE9A069684T2">
    <property type="protein sequence ID" value="OE9A069684C2"/>
    <property type="gene ID" value="OE9A069684"/>
</dbReference>
<comment type="caution">
    <text evidence="7">The sequence shown here is derived from an EMBL/GenBank/DDBJ whole genome shotgun (WGS) entry which is preliminary data.</text>
</comment>
<sequence>MTAIDILSPDRVLAELLLGQPLFPGENAVGQLVEIIKVLGTPTREEILCMNASYNDFRFPQIKAHPWHKVSHKQMENPMPASQVVALFFLFLTLNRRLLCYFRRRRNSFYLGKRLLNAFSIFEDEKFVLRKYREVGGLELIFLILLVVLLCCTNYVTIILSNCLEGETYTPESTILKRILFVF</sequence>
<evidence type="ECO:0000256" key="6">
    <source>
        <dbReference type="SAM" id="Phobius"/>
    </source>
</evidence>
<keyword evidence="6" id="KW-1133">Transmembrane helix</keyword>
<dbReference type="PANTHER" id="PTHR24057">
    <property type="entry name" value="GLYCOGEN SYNTHASE KINASE-3 ALPHA"/>
    <property type="match status" value="1"/>
</dbReference>
<evidence type="ECO:0000256" key="1">
    <source>
        <dbReference type="ARBA" id="ARBA00022527"/>
    </source>
</evidence>
<feature type="transmembrane region" description="Helical" evidence="6">
    <location>
        <begin position="81"/>
        <end position="99"/>
    </location>
</feature>
<proteinExistence type="predicted"/>
<evidence type="ECO:0000313" key="8">
    <source>
        <dbReference type="Proteomes" id="UP000594638"/>
    </source>
</evidence>
<keyword evidence="4 7" id="KW-0418">Kinase</keyword>
<dbReference type="OrthoDB" id="272141at2759"/>
<dbReference type="EMBL" id="CACTIH010000001">
    <property type="protein sequence ID" value="CAA2933274.1"/>
    <property type="molecule type" value="Genomic_DNA"/>
</dbReference>
<dbReference type="GO" id="GO:0009742">
    <property type="term" value="P:brassinosteroid mediated signaling pathway"/>
    <property type="evidence" value="ECO:0007669"/>
    <property type="project" value="TreeGrafter"/>
</dbReference>
<dbReference type="GO" id="GO:0030154">
    <property type="term" value="P:cell differentiation"/>
    <property type="evidence" value="ECO:0007669"/>
    <property type="project" value="TreeGrafter"/>
</dbReference>
<keyword evidence="8" id="KW-1185">Reference proteome</keyword>
<dbReference type="GO" id="GO:0004674">
    <property type="term" value="F:protein serine/threonine kinase activity"/>
    <property type="evidence" value="ECO:0007669"/>
    <property type="project" value="UniProtKB-KW"/>
</dbReference>
<protein>
    <submittedName>
        <fullName evidence="7">Shaggy-related kinase eta-like</fullName>
    </submittedName>
</protein>
<dbReference type="GO" id="GO:0005737">
    <property type="term" value="C:cytoplasm"/>
    <property type="evidence" value="ECO:0007669"/>
    <property type="project" value="TreeGrafter"/>
</dbReference>
<keyword evidence="6" id="KW-0472">Membrane</keyword>
<keyword evidence="1" id="KW-0723">Serine/threonine-protein kinase</keyword>
<evidence type="ECO:0000256" key="4">
    <source>
        <dbReference type="ARBA" id="ARBA00022777"/>
    </source>
</evidence>
<dbReference type="Proteomes" id="UP000594638">
    <property type="component" value="Unassembled WGS sequence"/>
</dbReference>
<keyword evidence="2" id="KW-0808">Transferase</keyword>
<keyword evidence="3" id="KW-0547">Nucleotide-binding</keyword>
<evidence type="ECO:0000256" key="3">
    <source>
        <dbReference type="ARBA" id="ARBA00022741"/>
    </source>
</evidence>
<dbReference type="Gene3D" id="1.10.510.10">
    <property type="entry name" value="Transferase(Phosphotransferase) domain 1"/>
    <property type="match status" value="1"/>
</dbReference>